<evidence type="ECO:0008006" key="9">
    <source>
        <dbReference type="Google" id="ProtNLM"/>
    </source>
</evidence>
<dbReference type="GO" id="GO:0009097">
    <property type="term" value="P:isoleucine biosynthetic process"/>
    <property type="evidence" value="ECO:0007669"/>
    <property type="project" value="TreeGrafter"/>
</dbReference>
<comment type="cofactor">
    <cofactor evidence="1">
        <name>thiamine diphosphate</name>
        <dbReference type="ChEBI" id="CHEBI:58937"/>
    </cofactor>
</comment>
<evidence type="ECO:0000256" key="3">
    <source>
        <dbReference type="ARBA" id="ARBA00023052"/>
    </source>
</evidence>
<dbReference type="AlphaFoldDB" id="A0A7S0F2R4"/>
<dbReference type="InterPro" id="IPR012001">
    <property type="entry name" value="Thiamin_PyroP_enz_TPP-bd_dom"/>
</dbReference>
<dbReference type="SUPFAM" id="SSF52467">
    <property type="entry name" value="DHS-like NAD/FAD-binding domain"/>
    <property type="match status" value="1"/>
</dbReference>
<dbReference type="Gene3D" id="3.40.50.1220">
    <property type="entry name" value="TPP-binding domain"/>
    <property type="match status" value="1"/>
</dbReference>
<dbReference type="GO" id="GO:0003984">
    <property type="term" value="F:acetolactate synthase activity"/>
    <property type="evidence" value="ECO:0007669"/>
    <property type="project" value="TreeGrafter"/>
</dbReference>
<dbReference type="EMBL" id="HBEO01029730">
    <property type="protein sequence ID" value="CAD8501959.1"/>
    <property type="molecule type" value="Transcribed_RNA"/>
</dbReference>
<dbReference type="PANTHER" id="PTHR18968">
    <property type="entry name" value="THIAMINE PYROPHOSPHATE ENZYMES"/>
    <property type="match status" value="1"/>
</dbReference>
<dbReference type="InterPro" id="IPR012000">
    <property type="entry name" value="Thiamin_PyroP_enz_cen_dom"/>
</dbReference>
<evidence type="ECO:0000259" key="6">
    <source>
        <dbReference type="Pfam" id="PF02775"/>
    </source>
</evidence>
<accession>A0A7S0F2R4</accession>
<dbReference type="CDD" id="cd02004">
    <property type="entry name" value="TPP_BZL_OCoD_HPCL"/>
    <property type="match status" value="1"/>
</dbReference>
<dbReference type="InterPro" id="IPR045229">
    <property type="entry name" value="TPP_enz"/>
</dbReference>
<dbReference type="InterPro" id="IPR029061">
    <property type="entry name" value="THDP-binding"/>
</dbReference>
<gene>
    <name evidence="8" type="ORF">HPHI1048_LOCUS20179</name>
</gene>
<dbReference type="SUPFAM" id="SSF52518">
    <property type="entry name" value="Thiamin diphosphate-binding fold (THDP-binding)"/>
    <property type="match status" value="2"/>
</dbReference>
<dbReference type="Pfam" id="PF00205">
    <property type="entry name" value="TPP_enzyme_M"/>
    <property type="match status" value="1"/>
</dbReference>
<name>A0A7S0F2R4_9CRYP</name>
<dbReference type="GO" id="GO:0030976">
    <property type="term" value="F:thiamine pyrophosphate binding"/>
    <property type="evidence" value="ECO:0007669"/>
    <property type="project" value="InterPro"/>
</dbReference>
<dbReference type="GO" id="GO:0005948">
    <property type="term" value="C:acetolactate synthase complex"/>
    <property type="evidence" value="ECO:0007669"/>
    <property type="project" value="TreeGrafter"/>
</dbReference>
<dbReference type="Gene3D" id="3.40.50.970">
    <property type="match status" value="2"/>
</dbReference>
<sequence>MLVRAFLASSSAVGMYVLWRYLQKCRKLPVARKFRVRTKDGVQEVNHGGHLVAEVLAANGVDTIYTLSGGHVAPVYVAAEQRGMKVVDVRHEVNCVFAADAHWRMCGVPGVAVVTAGPGVTNTITALQNAKMAESAVVLIAGATTTLLRGKGSLQDIDQIELLKPLVKYAASPQTVRAVMQELQRAFEVCLEGVPGPVFIELPVDIIYPMEAVLKNYMDGIPKSKSISARLIAAFISRHLHNLFHGVDNLVLPLPKPRRIVRPSLRDLAKVKNMLSKSARPVLLVGSQAMVNHREVDDFVAAVRQLGIPTFFAGMARGLLGESSEINFRHGRSKALKRCDLVILCGIFCDFRLQYGNIISKQAKVVAVNLSKEKGTLNRTPSLLLLSDPCAFMVDLMKLDIRTRPECSAWLKELRETDQAAEANIFEKSKKESADFVNPLDICIAANGFIDDKTILVMDGGDFVGTAAYTVKPRKVLSWLDPGAFGTLGVGAGFAMGAIMARKESQVMIFYGDGALGFSIPEFDTFVRHQMGIICIVGNDAGWTQILRDQEKILSLPTACNLTHADYHEVARGFGGRGFLVRSKQGFLQAMREAKQIAAGGCPVLINCLIARSDFREGSLSI</sequence>
<evidence type="ECO:0000256" key="4">
    <source>
        <dbReference type="RuleBase" id="RU362132"/>
    </source>
</evidence>
<dbReference type="InterPro" id="IPR029035">
    <property type="entry name" value="DHS-like_NAD/FAD-binding_dom"/>
</dbReference>
<evidence type="ECO:0000256" key="1">
    <source>
        <dbReference type="ARBA" id="ARBA00001964"/>
    </source>
</evidence>
<proteinExistence type="inferred from homology"/>
<comment type="similarity">
    <text evidence="2 4">Belongs to the TPP enzyme family.</text>
</comment>
<feature type="domain" description="Thiamine pyrophosphate enzyme N-terminal TPP-binding" evidence="7">
    <location>
        <begin position="47"/>
        <end position="162"/>
    </location>
</feature>
<dbReference type="GO" id="GO:0000287">
    <property type="term" value="F:magnesium ion binding"/>
    <property type="evidence" value="ECO:0007669"/>
    <property type="project" value="InterPro"/>
</dbReference>
<dbReference type="Pfam" id="PF02776">
    <property type="entry name" value="TPP_enzyme_N"/>
    <property type="match status" value="1"/>
</dbReference>
<keyword evidence="3 4" id="KW-0786">Thiamine pyrophosphate</keyword>
<dbReference type="Pfam" id="PF02775">
    <property type="entry name" value="TPP_enzyme_C"/>
    <property type="match status" value="1"/>
</dbReference>
<dbReference type="GO" id="GO:0050660">
    <property type="term" value="F:flavin adenine dinucleotide binding"/>
    <property type="evidence" value="ECO:0007669"/>
    <property type="project" value="TreeGrafter"/>
</dbReference>
<feature type="domain" description="Thiamine pyrophosphate enzyme central" evidence="5">
    <location>
        <begin position="269"/>
        <end position="393"/>
    </location>
</feature>
<dbReference type="CDD" id="cd07035">
    <property type="entry name" value="TPP_PYR_POX_like"/>
    <property type="match status" value="1"/>
</dbReference>
<protein>
    <recommendedName>
        <fullName evidence="9">IlvB-like protein</fullName>
    </recommendedName>
</protein>
<dbReference type="InterPro" id="IPR011766">
    <property type="entry name" value="TPP_enzyme_TPP-bd"/>
</dbReference>
<organism evidence="8">
    <name type="scientific">Hanusia phi</name>
    <dbReference type="NCBI Taxonomy" id="3032"/>
    <lineage>
        <taxon>Eukaryota</taxon>
        <taxon>Cryptophyceae</taxon>
        <taxon>Pyrenomonadales</taxon>
        <taxon>Geminigeraceae</taxon>
        <taxon>Hanusia</taxon>
    </lineage>
</organism>
<reference evidence="8" key="1">
    <citation type="submission" date="2021-01" db="EMBL/GenBank/DDBJ databases">
        <authorList>
            <person name="Corre E."/>
            <person name="Pelletier E."/>
            <person name="Niang G."/>
            <person name="Scheremetjew M."/>
            <person name="Finn R."/>
            <person name="Kale V."/>
            <person name="Holt S."/>
            <person name="Cochrane G."/>
            <person name="Meng A."/>
            <person name="Brown T."/>
            <person name="Cohen L."/>
        </authorList>
    </citation>
    <scope>NUCLEOTIDE SEQUENCE</scope>
    <source>
        <strain evidence="8">CCMP325</strain>
    </source>
</reference>
<evidence type="ECO:0000259" key="7">
    <source>
        <dbReference type="Pfam" id="PF02776"/>
    </source>
</evidence>
<evidence type="ECO:0000259" key="5">
    <source>
        <dbReference type="Pfam" id="PF00205"/>
    </source>
</evidence>
<evidence type="ECO:0000313" key="8">
    <source>
        <dbReference type="EMBL" id="CAD8501959.1"/>
    </source>
</evidence>
<evidence type="ECO:0000256" key="2">
    <source>
        <dbReference type="ARBA" id="ARBA00007812"/>
    </source>
</evidence>
<dbReference type="PANTHER" id="PTHR18968:SF166">
    <property type="entry name" value="2-HYDROXYACYL-COA LYASE 2"/>
    <property type="match status" value="1"/>
</dbReference>
<dbReference type="GO" id="GO:0009099">
    <property type="term" value="P:L-valine biosynthetic process"/>
    <property type="evidence" value="ECO:0007669"/>
    <property type="project" value="TreeGrafter"/>
</dbReference>
<feature type="domain" description="Thiamine pyrophosphate enzyme TPP-binding" evidence="6">
    <location>
        <begin position="459"/>
        <end position="608"/>
    </location>
</feature>